<evidence type="ECO:0000256" key="2">
    <source>
        <dbReference type="ARBA" id="ARBA00010617"/>
    </source>
</evidence>
<keyword evidence="11" id="KW-1185">Reference proteome</keyword>
<dbReference type="PRINTS" id="PR00463">
    <property type="entry name" value="EP450I"/>
</dbReference>
<dbReference type="OrthoDB" id="2789670at2759"/>
<dbReference type="PANTHER" id="PTHR46300:SF7">
    <property type="entry name" value="P450, PUTATIVE (EUROFUNG)-RELATED"/>
    <property type="match status" value="1"/>
</dbReference>
<organism evidence="10 11">
    <name type="scientific">Ophiocordyceps australis</name>
    <dbReference type="NCBI Taxonomy" id="1399860"/>
    <lineage>
        <taxon>Eukaryota</taxon>
        <taxon>Fungi</taxon>
        <taxon>Dikarya</taxon>
        <taxon>Ascomycota</taxon>
        <taxon>Pezizomycotina</taxon>
        <taxon>Sordariomycetes</taxon>
        <taxon>Hypocreomycetidae</taxon>
        <taxon>Hypocreales</taxon>
        <taxon>Ophiocordycipitaceae</taxon>
        <taxon>Ophiocordyceps</taxon>
    </lineage>
</organism>
<dbReference type="GO" id="GO:0016705">
    <property type="term" value="F:oxidoreductase activity, acting on paired donors, with incorporation or reduction of molecular oxygen"/>
    <property type="evidence" value="ECO:0007669"/>
    <property type="project" value="InterPro"/>
</dbReference>
<dbReference type="Gene3D" id="1.10.630.10">
    <property type="entry name" value="Cytochrome P450"/>
    <property type="match status" value="1"/>
</dbReference>
<evidence type="ECO:0000256" key="1">
    <source>
        <dbReference type="ARBA" id="ARBA00001971"/>
    </source>
</evidence>
<dbReference type="Proteomes" id="UP000226192">
    <property type="component" value="Unassembled WGS sequence"/>
</dbReference>
<evidence type="ECO:0000256" key="9">
    <source>
        <dbReference type="RuleBase" id="RU000461"/>
    </source>
</evidence>
<keyword evidence="7 9" id="KW-0503">Monooxygenase</keyword>
<dbReference type="PROSITE" id="PS00086">
    <property type="entry name" value="CYTOCHROME_P450"/>
    <property type="match status" value="1"/>
</dbReference>
<keyword evidence="6 8" id="KW-0408">Iron</keyword>
<dbReference type="InterPro" id="IPR036396">
    <property type="entry name" value="Cyt_P450_sf"/>
</dbReference>
<proteinExistence type="inferred from homology"/>
<dbReference type="InterPro" id="IPR002401">
    <property type="entry name" value="Cyt_P450_E_grp-I"/>
</dbReference>
<evidence type="ECO:0000313" key="11">
    <source>
        <dbReference type="Proteomes" id="UP000226192"/>
    </source>
</evidence>
<evidence type="ECO:0000256" key="6">
    <source>
        <dbReference type="ARBA" id="ARBA00023004"/>
    </source>
</evidence>
<dbReference type="InterPro" id="IPR050364">
    <property type="entry name" value="Cytochrome_P450_fung"/>
</dbReference>
<feature type="binding site" description="axial binding residue" evidence="8">
    <location>
        <position position="439"/>
    </location>
    <ligand>
        <name>heme</name>
        <dbReference type="ChEBI" id="CHEBI:30413"/>
    </ligand>
    <ligandPart>
        <name>Fe</name>
        <dbReference type="ChEBI" id="CHEBI:18248"/>
    </ligandPart>
</feature>
<evidence type="ECO:0008006" key="12">
    <source>
        <dbReference type="Google" id="ProtNLM"/>
    </source>
</evidence>
<reference evidence="10 11" key="1">
    <citation type="submission" date="2017-06" db="EMBL/GenBank/DDBJ databases">
        <title>Ant-infecting Ophiocordyceps genomes reveal a high diversity of potential behavioral manipulation genes and a possible major role for enterotoxins.</title>
        <authorList>
            <person name="De Bekker C."/>
            <person name="Evans H.C."/>
            <person name="Brachmann A."/>
            <person name="Hughes D.P."/>
        </authorList>
    </citation>
    <scope>NUCLEOTIDE SEQUENCE [LARGE SCALE GENOMIC DNA]</scope>
    <source>
        <strain evidence="10 11">Map64</strain>
    </source>
</reference>
<dbReference type="PRINTS" id="PR00385">
    <property type="entry name" value="P450"/>
</dbReference>
<dbReference type="SUPFAM" id="SSF48264">
    <property type="entry name" value="Cytochrome P450"/>
    <property type="match status" value="1"/>
</dbReference>
<evidence type="ECO:0000256" key="7">
    <source>
        <dbReference type="ARBA" id="ARBA00023033"/>
    </source>
</evidence>
<dbReference type="STRING" id="1399860.A0A2C5Y1G0"/>
<gene>
    <name evidence="10" type="ORF">CDD81_628</name>
</gene>
<keyword evidence="4 8" id="KW-0479">Metal-binding</keyword>
<dbReference type="GO" id="GO:0020037">
    <property type="term" value="F:heme binding"/>
    <property type="evidence" value="ECO:0007669"/>
    <property type="project" value="InterPro"/>
</dbReference>
<dbReference type="InterPro" id="IPR017972">
    <property type="entry name" value="Cyt_P450_CS"/>
</dbReference>
<name>A0A2C5Y1G0_9HYPO</name>
<dbReference type="Pfam" id="PF00067">
    <property type="entry name" value="p450"/>
    <property type="match status" value="1"/>
</dbReference>
<dbReference type="CDD" id="cd11065">
    <property type="entry name" value="CYP64-like"/>
    <property type="match status" value="1"/>
</dbReference>
<sequence length="538" mass="61455">MAHLLLLGSFIVVVFVVYQLTAQWKLQRRLPPGPKPLPIIGNLLDLPPKEIPGYQYWIKHKDLYGPISSLTVLGQTTVFLHDAEAAQHLLGKKALQSSGRPEFEFSSHFCGLGELHSNQQYTPRWRHDRKTIHKLMGTKALSGQFNPDQVGEARRLLVRTLNKTEDLFEHFRFQASSTILKVIYGYSVEPFKPDPLVMVSERLAKGIVDSIVPLTWAVDNFPFLKYLPRKFPGMSWRKRAQQINDETHEAINVPYSFVRNQMAIGKHRPSYVSRLVEGLSQDSNLRAEEETSIKWTAGTMFSASSESTVSTLQSFVLAMVMFPEVQRKAQNELDCVVGTDRLPEITDRDNLPYIKALVSETHRWHPIAPTGLPHIMAQDEFYNGYLIPKGAQICPAVWWFMHDPSVYTDPATFNPERFLDPHNEPDPRQHIFGYGRRTCPGHHFADDQIFLSIAHLLATFSFNKATDDLGREIDVKLESTTGLVTHPAPFQYKAMLRGAKQEELIRNIEKQHSWEESDAERLGNCKFDDYKDNMISVC</sequence>
<dbReference type="GO" id="GO:0005506">
    <property type="term" value="F:iron ion binding"/>
    <property type="evidence" value="ECO:0007669"/>
    <property type="project" value="InterPro"/>
</dbReference>
<accession>A0A2C5Y1G0</accession>
<comment type="similarity">
    <text evidence="2 9">Belongs to the cytochrome P450 family.</text>
</comment>
<dbReference type="InterPro" id="IPR001128">
    <property type="entry name" value="Cyt_P450"/>
</dbReference>
<evidence type="ECO:0000256" key="4">
    <source>
        <dbReference type="ARBA" id="ARBA00022723"/>
    </source>
</evidence>
<evidence type="ECO:0000256" key="8">
    <source>
        <dbReference type="PIRSR" id="PIRSR602401-1"/>
    </source>
</evidence>
<dbReference type="EMBL" id="NJET01000110">
    <property type="protein sequence ID" value="PHH61250.1"/>
    <property type="molecule type" value="Genomic_DNA"/>
</dbReference>
<comment type="caution">
    <text evidence="10">The sequence shown here is derived from an EMBL/GenBank/DDBJ whole genome shotgun (WGS) entry which is preliminary data.</text>
</comment>
<dbReference type="GO" id="GO:0004497">
    <property type="term" value="F:monooxygenase activity"/>
    <property type="evidence" value="ECO:0007669"/>
    <property type="project" value="UniProtKB-KW"/>
</dbReference>
<keyword evidence="5 9" id="KW-0560">Oxidoreductase</keyword>
<protein>
    <recommendedName>
        <fullName evidence="12">O-methylsterigmatocystin oxidoreductase</fullName>
    </recommendedName>
</protein>
<dbReference type="PANTHER" id="PTHR46300">
    <property type="entry name" value="P450, PUTATIVE (EUROFUNG)-RELATED-RELATED"/>
    <property type="match status" value="1"/>
</dbReference>
<dbReference type="AlphaFoldDB" id="A0A2C5Y1G0"/>
<evidence type="ECO:0000256" key="3">
    <source>
        <dbReference type="ARBA" id="ARBA00022617"/>
    </source>
</evidence>
<comment type="cofactor">
    <cofactor evidence="1 8">
        <name>heme</name>
        <dbReference type="ChEBI" id="CHEBI:30413"/>
    </cofactor>
</comment>
<keyword evidence="3 8" id="KW-0349">Heme</keyword>
<evidence type="ECO:0000313" key="10">
    <source>
        <dbReference type="EMBL" id="PHH61250.1"/>
    </source>
</evidence>
<evidence type="ECO:0000256" key="5">
    <source>
        <dbReference type="ARBA" id="ARBA00023002"/>
    </source>
</evidence>